<gene>
    <name evidence="1" type="ORF">QE152_g24361</name>
</gene>
<dbReference type="Proteomes" id="UP001458880">
    <property type="component" value="Unassembled WGS sequence"/>
</dbReference>
<reference evidence="1 2" key="1">
    <citation type="journal article" date="2024" name="BMC Genomics">
        <title>De novo assembly and annotation of Popillia japonica's genome with initial clues to its potential as an invasive pest.</title>
        <authorList>
            <person name="Cucini C."/>
            <person name="Boschi S."/>
            <person name="Funari R."/>
            <person name="Cardaioli E."/>
            <person name="Iannotti N."/>
            <person name="Marturano G."/>
            <person name="Paoli F."/>
            <person name="Bruttini M."/>
            <person name="Carapelli A."/>
            <person name="Frati F."/>
            <person name="Nardi F."/>
        </authorList>
    </citation>
    <scope>NUCLEOTIDE SEQUENCE [LARGE SCALE GENOMIC DNA]</scope>
    <source>
        <strain evidence="1">DMR45628</strain>
    </source>
</reference>
<sequence>MSYLGLTLDRSPPSSLPPADDVIDIIMMKNVTLDHELVVKHEMSSDHNPVLLLLGDAICGLETPQHRSIISWPAFKVHLARNLDSIQPINTSNQLHLAVDRFTEHLIREKNRRRRLQPQTKEDYRAFIHEMKANNFPYHTFELRETKPIKVVIRPICDGITEAEIFEELSAKEYKVLSWNA</sequence>
<comment type="caution">
    <text evidence="1">The sequence shown here is derived from an EMBL/GenBank/DDBJ whole genome shotgun (WGS) entry which is preliminary data.</text>
</comment>
<protein>
    <submittedName>
        <fullName evidence="1">Uncharacterized protein</fullName>
    </submittedName>
</protein>
<proteinExistence type="predicted"/>
<organism evidence="1 2">
    <name type="scientific">Popillia japonica</name>
    <name type="common">Japanese beetle</name>
    <dbReference type="NCBI Taxonomy" id="7064"/>
    <lineage>
        <taxon>Eukaryota</taxon>
        <taxon>Metazoa</taxon>
        <taxon>Ecdysozoa</taxon>
        <taxon>Arthropoda</taxon>
        <taxon>Hexapoda</taxon>
        <taxon>Insecta</taxon>
        <taxon>Pterygota</taxon>
        <taxon>Neoptera</taxon>
        <taxon>Endopterygota</taxon>
        <taxon>Coleoptera</taxon>
        <taxon>Polyphaga</taxon>
        <taxon>Scarabaeiformia</taxon>
        <taxon>Scarabaeidae</taxon>
        <taxon>Rutelinae</taxon>
        <taxon>Popillia</taxon>
    </lineage>
</organism>
<evidence type="ECO:0000313" key="1">
    <source>
        <dbReference type="EMBL" id="KAK9717065.1"/>
    </source>
</evidence>
<name>A0AAW1KBR3_POPJA</name>
<evidence type="ECO:0000313" key="2">
    <source>
        <dbReference type="Proteomes" id="UP001458880"/>
    </source>
</evidence>
<dbReference type="AlphaFoldDB" id="A0AAW1KBR3"/>
<keyword evidence="2" id="KW-1185">Reference proteome</keyword>
<accession>A0AAW1KBR3</accession>
<dbReference type="EMBL" id="JASPKY010000247">
    <property type="protein sequence ID" value="KAK9717065.1"/>
    <property type="molecule type" value="Genomic_DNA"/>
</dbReference>